<feature type="transmembrane region" description="Helical" evidence="8">
    <location>
        <begin position="20"/>
        <end position="44"/>
    </location>
</feature>
<dbReference type="PANTHER" id="PTHR30269:SF0">
    <property type="entry name" value="MEMBRANE TRANSPORTER PROTEIN YFCA-RELATED"/>
    <property type="match status" value="1"/>
</dbReference>
<feature type="transmembrane region" description="Helical" evidence="8">
    <location>
        <begin position="146"/>
        <end position="162"/>
    </location>
</feature>
<comment type="caution">
    <text evidence="9">The sequence shown here is derived from an EMBL/GenBank/DDBJ whole genome shotgun (WGS) entry which is preliminary data.</text>
</comment>
<dbReference type="GO" id="GO:0005886">
    <property type="term" value="C:plasma membrane"/>
    <property type="evidence" value="ECO:0007669"/>
    <property type="project" value="UniProtKB-SubCell"/>
</dbReference>
<keyword evidence="7 8" id="KW-0472">Membrane</keyword>
<evidence type="ECO:0000256" key="5">
    <source>
        <dbReference type="ARBA" id="ARBA00022692"/>
    </source>
</evidence>
<dbReference type="EMBL" id="APPN01000080">
    <property type="protein sequence ID" value="ENV32234.1"/>
    <property type="molecule type" value="Genomic_DNA"/>
</dbReference>
<keyword evidence="10" id="KW-1185">Reference proteome</keyword>
<evidence type="ECO:0000256" key="8">
    <source>
        <dbReference type="RuleBase" id="RU363041"/>
    </source>
</evidence>
<proteinExistence type="inferred from homology"/>
<dbReference type="GeneID" id="84210879"/>
<evidence type="ECO:0000256" key="3">
    <source>
        <dbReference type="ARBA" id="ARBA00022448"/>
    </source>
</evidence>
<evidence type="ECO:0000256" key="2">
    <source>
        <dbReference type="ARBA" id="ARBA00009142"/>
    </source>
</evidence>
<dbReference type="PANTHER" id="PTHR30269">
    <property type="entry name" value="TRANSMEMBRANE PROTEIN YFCA"/>
    <property type="match status" value="1"/>
</dbReference>
<dbReference type="PATRIC" id="fig|1120926.3.peg.3514"/>
<dbReference type="eggNOG" id="COG0730">
    <property type="taxonomic scope" value="Bacteria"/>
</dbReference>
<evidence type="ECO:0000256" key="6">
    <source>
        <dbReference type="ARBA" id="ARBA00022989"/>
    </source>
</evidence>
<feature type="transmembrane region" description="Helical" evidence="8">
    <location>
        <begin position="168"/>
        <end position="185"/>
    </location>
</feature>
<dbReference type="STRING" id="202952.GCA_000747725_01297"/>
<feature type="transmembrane region" description="Helical" evidence="8">
    <location>
        <begin position="247"/>
        <end position="265"/>
    </location>
</feature>
<dbReference type="InterPro" id="IPR052017">
    <property type="entry name" value="TSUP"/>
</dbReference>
<dbReference type="InterPro" id="IPR002781">
    <property type="entry name" value="TM_pro_TauE-like"/>
</dbReference>
<dbReference type="AlphaFoldDB" id="N8ZEP9"/>
<dbReference type="Pfam" id="PF01925">
    <property type="entry name" value="TauE"/>
    <property type="match status" value="1"/>
</dbReference>
<reference evidence="9 10" key="1">
    <citation type="submission" date="2013-02" db="EMBL/GenBank/DDBJ databases">
        <title>The Genome Sequence of Acinetobacter gerneri CIP 107464.</title>
        <authorList>
            <consortium name="The Broad Institute Genome Sequencing Platform"/>
            <consortium name="The Broad Institute Genome Sequencing Center for Infectious Disease"/>
            <person name="Cerqueira G."/>
            <person name="Feldgarden M."/>
            <person name="Courvalin P."/>
            <person name="Perichon B."/>
            <person name="Grillot-Courvalin C."/>
            <person name="Clermont D."/>
            <person name="Rocha E."/>
            <person name="Yoon E.-J."/>
            <person name="Nemec A."/>
            <person name="Walker B."/>
            <person name="Young S.K."/>
            <person name="Zeng Q."/>
            <person name="Gargeya S."/>
            <person name="Fitzgerald M."/>
            <person name="Haas B."/>
            <person name="Abouelleil A."/>
            <person name="Alvarado L."/>
            <person name="Arachchi H.M."/>
            <person name="Berlin A.M."/>
            <person name="Chapman S.B."/>
            <person name="Dewar J."/>
            <person name="Goldberg J."/>
            <person name="Griggs A."/>
            <person name="Gujja S."/>
            <person name="Hansen M."/>
            <person name="Howarth C."/>
            <person name="Imamovic A."/>
            <person name="Larimer J."/>
            <person name="McCowan C."/>
            <person name="Murphy C."/>
            <person name="Neiman D."/>
            <person name="Pearson M."/>
            <person name="Priest M."/>
            <person name="Roberts A."/>
            <person name="Saif S."/>
            <person name="Shea T."/>
            <person name="Sisk P."/>
            <person name="Sykes S."/>
            <person name="Wortman J."/>
            <person name="Nusbaum C."/>
            <person name="Birren B."/>
        </authorList>
    </citation>
    <scope>NUCLEOTIDE SEQUENCE [LARGE SCALE GENOMIC DNA]</scope>
    <source>
        <strain evidence="9 10">CIP 107464</strain>
    </source>
</reference>
<dbReference type="HOGENOM" id="CLU_045498_2_0_6"/>
<evidence type="ECO:0000313" key="9">
    <source>
        <dbReference type="EMBL" id="ENV32234.1"/>
    </source>
</evidence>
<evidence type="ECO:0000313" key="10">
    <source>
        <dbReference type="Proteomes" id="UP000013117"/>
    </source>
</evidence>
<sequence length="271" mass="28820">MDMHSILSLVNSVFGLEAHTILSLVFFAFCAGAIDAAVGGGGLIQIPALMGALPHFSTATVFGTNKLASICGTASAAVSYMRQVKIQWKLLAVIGVTAFISSFGGAACVSMIPPSVLRPFVLFMLIVIAIYTFTKKQFGQVHFQQSITPKILFLAGVGGLLIGFYDGIFGPGTGSFFIFYFIRYLKVDFINASALSKIGNFMTNFAALSFFIPTGHVLFALGLTMAVSNVAGSLVGVKMALKYGSGFIRIIFLILVSVLIVKLAYQIFTGS</sequence>
<feature type="transmembrane region" description="Helical" evidence="8">
    <location>
        <begin position="118"/>
        <end position="134"/>
    </location>
</feature>
<dbReference type="Proteomes" id="UP000013117">
    <property type="component" value="Unassembled WGS sequence"/>
</dbReference>
<keyword evidence="5 8" id="KW-0812">Transmembrane</keyword>
<evidence type="ECO:0000256" key="1">
    <source>
        <dbReference type="ARBA" id="ARBA00004651"/>
    </source>
</evidence>
<keyword evidence="4 8" id="KW-1003">Cell membrane</keyword>
<evidence type="ECO:0000256" key="4">
    <source>
        <dbReference type="ARBA" id="ARBA00022475"/>
    </source>
</evidence>
<protein>
    <recommendedName>
        <fullName evidence="8">Probable membrane transporter protein</fullName>
    </recommendedName>
</protein>
<gene>
    <name evidence="9" type="ORF">F960_03622</name>
</gene>
<name>N8ZEP9_9GAMM</name>
<dbReference type="RefSeq" id="WP_004867744.1">
    <property type="nucleotide sequence ID" value="NZ_ASYY01000097.1"/>
</dbReference>
<comment type="subcellular location">
    <subcellularLocation>
        <location evidence="1 8">Cell membrane</location>
        <topology evidence="1 8">Multi-pass membrane protein</topology>
    </subcellularLocation>
</comment>
<feature type="transmembrane region" description="Helical" evidence="8">
    <location>
        <begin position="205"/>
        <end position="227"/>
    </location>
</feature>
<comment type="similarity">
    <text evidence="2 8">Belongs to the 4-toluene sulfonate uptake permease (TSUP) (TC 2.A.102) family.</text>
</comment>
<keyword evidence="3" id="KW-0813">Transport</keyword>
<organism evidence="9 10">
    <name type="scientific">Acinetobacter gerneri DSM 14967 = CIP 107464 = MTCC 9824</name>
    <dbReference type="NCBI Taxonomy" id="1120926"/>
    <lineage>
        <taxon>Bacteria</taxon>
        <taxon>Pseudomonadati</taxon>
        <taxon>Pseudomonadota</taxon>
        <taxon>Gammaproteobacteria</taxon>
        <taxon>Moraxellales</taxon>
        <taxon>Moraxellaceae</taxon>
        <taxon>Acinetobacter</taxon>
    </lineage>
</organism>
<evidence type="ECO:0000256" key="7">
    <source>
        <dbReference type="ARBA" id="ARBA00023136"/>
    </source>
</evidence>
<keyword evidence="6 8" id="KW-1133">Transmembrane helix</keyword>
<accession>N8ZEP9</accession>
<feature type="transmembrane region" description="Helical" evidence="8">
    <location>
        <begin position="90"/>
        <end position="112"/>
    </location>
</feature>